<sequence length="159" mass="17302">MVSDGCHLLNVWPSSASNSHGQRWGDHPLLGLLGPPITPWPSPMGHPIPYEPSPTGPAHTPWLPFLSPPIAPWPSPMGHPVPDKPPSTGPAHTTLLPSLGPPITPWPSPIGQPLLFQSIGPPITSHYISVLHILYCYILSYLTLGQPIHYRQLHSWAHP</sequence>
<dbReference type="OrthoDB" id="10428032at2759"/>
<protein>
    <submittedName>
        <fullName evidence="1">Uncharacterized protein</fullName>
    </submittedName>
</protein>
<accession>A0A0D0DM31</accession>
<evidence type="ECO:0000313" key="1">
    <source>
        <dbReference type="EMBL" id="KIK92573.1"/>
    </source>
</evidence>
<organism evidence="1 2">
    <name type="scientific">Paxillus rubicundulus Ve08.2h10</name>
    <dbReference type="NCBI Taxonomy" id="930991"/>
    <lineage>
        <taxon>Eukaryota</taxon>
        <taxon>Fungi</taxon>
        <taxon>Dikarya</taxon>
        <taxon>Basidiomycota</taxon>
        <taxon>Agaricomycotina</taxon>
        <taxon>Agaricomycetes</taxon>
        <taxon>Agaricomycetidae</taxon>
        <taxon>Boletales</taxon>
        <taxon>Paxilineae</taxon>
        <taxon>Paxillaceae</taxon>
        <taxon>Paxillus</taxon>
    </lineage>
</organism>
<dbReference type="Proteomes" id="UP000054538">
    <property type="component" value="Unassembled WGS sequence"/>
</dbReference>
<name>A0A0D0DM31_9AGAM</name>
<dbReference type="EMBL" id="KN825265">
    <property type="protein sequence ID" value="KIK92573.1"/>
    <property type="molecule type" value="Genomic_DNA"/>
</dbReference>
<proteinExistence type="predicted"/>
<dbReference type="AlphaFoldDB" id="A0A0D0DM31"/>
<dbReference type="HOGENOM" id="CLU_157669_0_0_1"/>
<evidence type="ECO:0000313" key="2">
    <source>
        <dbReference type="Proteomes" id="UP000054538"/>
    </source>
</evidence>
<dbReference type="InParanoid" id="A0A0D0DM31"/>
<reference evidence="2" key="2">
    <citation type="submission" date="2015-01" db="EMBL/GenBank/DDBJ databases">
        <title>Evolutionary Origins and Diversification of the Mycorrhizal Mutualists.</title>
        <authorList>
            <consortium name="DOE Joint Genome Institute"/>
            <consortium name="Mycorrhizal Genomics Consortium"/>
            <person name="Kohler A."/>
            <person name="Kuo A."/>
            <person name="Nagy L.G."/>
            <person name="Floudas D."/>
            <person name="Copeland A."/>
            <person name="Barry K.W."/>
            <person name="Cichocki N."/>
            <person name="Veneault-Fourrey C."/>
            <person name="LaButti K."/>
            <person name="Lindquist E.A."/>
            <person name="Lipzen A."/>
            <person name="Lundell T."/>
            <person name="Morin E."/>
            <person name="Murat C."/>
            <person name="Riley R."/>
            <person name="Ohm R."/>
            <person name="Sun H."/>
            <person name="Tunlid A."/>
            <person name="Henrissat B."/>
            <person name="Grigoriev I.V."/>
            <person name="Hibbett D.S."/>
            <person name="Martin F."/>
        </authorList>
    </citation>
    <scope>NUCLEOTIDE SEQUENCE [LARGE SCALE GENOMIC DNA]</scope>
    <source>
        <strain evidence="2">Ve08.2h10</strain>
    </source>
</reference>
<reference evidence="1 2" key="1">
    <citation type="submission" date="2014-04" db="EMBL/GenBank/DDBJ databases">
        <authorList>
            <consortium name="DOE Joint Genome Institute"/>
            <person name="Kuo A."/>
            <person name="Kohler A."/>
            <person name="Jargeat P."/>
            <person name="Nagy L.G."/>
            <person name="Floudas D."/>
            <person name="Copeland A."/>
            <person name="Barry K.W."/>
            <person name="Cichocki N."/>
            <person name="Veneault-Fourrey C."/>
            <person name="LaButti K."/>
            <person name="Lindquist E.A."/>
            <person name="Lipzen A."/>
            <person name="Lundell T."/>
            <person name="Morin E."/>
            <person name="Murat C."/>
            <person name="Sun H."/>
            <person name="Tunlid A."/>
            <person name="Henrissat B."/>
            <person name="Grigoriev I.V."/>
            <person name="Hibbett D.S."/>
            <person name="Martin F."/>
            <person name="Nordberg H.P."/>
            <person name="Cantor M.N."/>
            <person name="Hua S.X."/>
        </authorList>
    </citation>
    <scope>NUCLEOTIDE SEQUENCE [LARGE SCALE GENOMIC DNA]</scope>
    <source>
        <strain evidence="1 2">Ve08.2h10</strain>
    </source>
</reference>
<gene>
    <name evidence="1" type="ORF">PAXRUDRAFT_792306</name>
</gene>
<keyword evidence="2" id="KW-1185">Reference proteome</keyword>